<dbReference type="GO" id="GO:0016887">
    <property type="term" value="F:ATP hydrolysis activity"/>
    <property type="evidence" value="ECO:0007669"/>
    <property type="project" value="InterPro"/>
</dbReference>
<dbReference type="InterPro" id="IPR003439">
    <property type="entry name" value="ABC_transporter-like_ATP-bd"/>
</dbReference>
<keyword evidence="7" id="KW-1185">Reference proteome</keyword>
<keyword evidence="2" id="KW-0547">Nucleotide-binding</keyword>
<dbReference type="InterPro" id="IPR003593">
    <property type="entry name" value="AAA+_ATPase"/>
</dbReference>
<dbReference type="SUPFAM" id="SSF52540">
    <property type="entry name" value="P-loop containing nucleoside triphosphate hydrolases"/>
    <property type="match status" value="2"/>
</dbReference>
<dbReference type="SMART" id="SM00382">
    <property type="entry name" value="AAA"/>
    <property type="match status" value="2"/>
</dbReference>
<dbReference type="PANTHER" id="PTHR19211">
    <property type="entry name" value="ATP-BINDING TRANSPORT PROTEIN-RELATED"/>
    <property type="match status" value="1"/>
</dbReference>
<dbReference type="InterPro" id="IPR050611">
    <property type="entry name" value="ABCF"/>
</dbReference>
<dbReference type="Gene3D" id="3.40.50.300">
    <property type="entry name" value="P-loop containing nucleotide triphosphate hydrolases"/>
    <property type="match status" value="2"/>
</dbReference>
<reference evidence="6 7" key="1">
    <citation type="journal article" date="2016" name="Int. J. Syst. Evol. Microbiol.">
        <title>Paraphotobacterium marinum gen. nov., sp. nov., a member of the family Vibrionaceae, isolated from surface seawater.</title>
        <authorList>
            <person name="Huang Z."/>
            <person name="Dong C."/>
            <person name="Shao Z."/>
        </authorList>
    </citation>
    <scope>NUCLEOTIDE SEQUENCE [LARGE SCALE GENOMIC DNA]</scope>
    <source>
        <strain evidence="6 7">NSCS20N07D</strain>
    </source>
</reference>
<dbReference type="GO" id="GO:0005524">
    <property type="term" value="F:ATP binding"/>
    <property type="evidence" value="ECO:0007669"/>
    <property type="project" value="UniProtKB-KW"/>
</dbReference>
<feature type="compositionally biased region" description="Basic and acidic residues" evidence="4">
    <location>
        <begin position="257"/>
        <end position="268"/>
    </location>
</feature>
<dbReference type="PROSITE" id="PS50893">
    <property type="entry name" value="ABC_TRANSPORTER_2"/>
    <property type="match status" value="1"/>
</dbReference>
<dbReference type="PROSITE" id="PS00211">
    <property type="entry name" value="ABC_TRANSPORTER_1"/>
    <property type="match status" value="1"/>
</dbReference>
<evidence type="ECO:0000256" key="2">
    <source>
        <dbReference type="ARBA" id="ARBA00022741"/>
    </source>
</evidence>
<accession>A0A220VGP1</accession>
<protein>
    <submittedName>
        <fullName evidence="6">Elongation factor 3</fullName>
    </submittedName>
</protein>
<keyword evidence="3" id="KW-0067">ATP-binding</keyword>
<feature type="region of interest" description="Disordered" evidence="4">
    <location>
        <begin position="247"/>
        <end position="277"/>
    </location>
</feature>
<evidence type="ECO:0000313" key="6">
    <source>
        <dbReference type="EMBL" id="ASK79342.1"/>
    </source>
</evidence>
<dbReference type="PANTHER" id="PTHR19211:SF6">
    <property type="entry name" value="BLL7188 PROTEIN"/>
    <property type="match status" value="1"/>
</dbReference>
<proteinExistence type="predicted"/>
<dbReference type="OrthoDB" id="9808609at2"/>
<dbReference type="AlphaFoldDB" id="A0A220VGP1"/>
<evidence type="ECO:0000256" key="3">
    <source>
        <dbReference type="ARBA" id="ARBA00022840"/>
    </source>
</evidence>
<dbReference type="RefSeq" id="WP_089074250.1">
    <property type="nucleotide sequence ID" value="NZ_CBCSAM010000004.1"/>
</dbReference>
<dbReference type="EMBL" id="CP022356">
    <property type="protein sequence ID" value="ASK79342.1"/>
    <property type="molecule type" value="Genomic_DNA"/>
</dbReference>
<organism evidence="6 7">
    <name type="scientific">Paraphotobacterium marinum</name>
    <dbReference type="NCBI Taxonomy" id="1755811"/>
    <lineage>
        <taxon>Bacteria</taxon>
        <taxon>Pseudomonadati</taxon>
        <taxon>Pseudomonadota</taxon>
        <taxon>Gammaproteobacteria</taxon>
        <taxon>Vibrionales</taxon>
        <taxon>Vibrionaceae</taxon>
        <taxon>Paraphotobacterium</taxon>
    </lineage>
</organism>
<evidence type="ECO:0000256" key="4">
    <source>
        <dbReference type="SAM" id="MobiDB-lite"/>
    </source>
</evidence>
<keyword evidence="6" id="KW-0648">Protein biosynthesis</keyword>
<evidence type="ECO:0000256" key="1">
    <source>
        <dbReference type="ARBA" id="ARBA00022737"/>
    </source>
</evidence>
<dbReference type="Pfam" id="PF00005">
    <property type="entry name" value="ABC_tran"/>
    <property type="match status" value="2"/>
</dbReference>
<dbReference type="InterPro" id="IPR017871">
    <property type="entry name" value="ABC_transporter-like_CS"/>
</dbReference>
<sequence length="524" mass="60515">MTILQVTNLSYQHDNGDTLFKDLSFSVDKPKVIGLVGKNGCGKSILVSILSGFLKPTSGEVSISSSINTFHQQSIKYRQKQSLIEFVDKKNIWEAIKKIEKGACCEQLFKIVDENWDLEEKLNFELKLLGLPQNPMQSCSGLSDGELTRLKLWSLFKERKEILFLDEPSNTLDTDYKKWLCNKIKEFRGTILLVSHDRYLLNHTEEIWELSSIGLKRYGGNYDFYKEQKTNELESIERQLNNLSKQKEVLKKKKQRSKEATQKRENQGKKLRKSNSQPKIILDFKKNRAFKKSSSQRKMELHRTNDIQKREHNLVSQKEQLIQQKIYINEENIKRKRVISLSRLVPMFGSRNSISMEVFSNDKIILCGNNGSGKTTLLKTIMGDVNYLKGELHVNTHFTYLNHNFSLIEEELSVLGNVMKHCNGLFENDARMLLAGIGLNKNKALQNTFELSGGEKMKLAMLIVSHQQKQNFLLLDEPDNHLDLDSKLLLSNLLNQYKGGFIVVSHDEDFVKCLEHTKVVNFYK</sequence>
<dbReference type="InterPro" id="IPR027417">
    <property type="entry name" value="P-loop_NTPase"/>
</dbReference>
<name>A0A220VGP1_9GAMM</name>
<evidence type="ECO:0000259" key="5">
    <source>
        <dbReference type="PROSITE" id="PS50893"/>
    </source>
</evidence>
<keyword evidence="6" id="KW-0251">Elongation factor</keyword>
<keyword evidence="1" id="KW-0677">Repeat</keyword>
<evidence type="ECO:0000313" key="7">
    <source>
        <dbReference type="Proteomes" id="UP000242175"/>
    </source>
</evidence>
<feature type="domain" description="ABC transporter" evidence="5">
    <location>
        <begin position="4"/>
        <end position="237"/>
    </location>
</feature>
<dbReference type="KEGG" id="pmai:CF386_09780"/>
<dbReference type="Proteomes" id="UP000242175">
    <property type="component" value="Chromosome small"/>
</dbReference>
<gene>
    <name evidence="6" type="ORF">CF386_09780</name>
</gene>
<dbReference type="GO" id="GO:0003746">
    <property type="term" value="F:translation elongation factor activity"/>
    <property type="evidence" value="ECO:0007669"/>
    <property type="project" value="UniProtKB-KW"/>
</dbReference>